<feature type="transmembrane region" description="Helical" evidence="1">
    <location>
        <begin position="56"/>
        <end position="79"/>
    </location>
</feature>
<proteinExistence type="predicted"/>
<accession>A0AAV2QZZ4</accession>
<keyword evidence="1" id="KW-0472">Membrane</keyword>
<protein>
    <submittedName>
        <fullName evidence="2">Uncharacterized protein</fullName>
    </submittedName>
</protein>
<evidence type="ECO:0000313" key="3">
    <source>
        <dbReference type="Proteomes" id="UP001497623"/>
    </source>
</evidence>
<keyword evidence="1" id="KW-0812">Transmembrane</keyword>
<keyword evidence="3" id="KW-1185">Reference proteome</keyword>
<dbReference type="Proteomes" id="UP001497623">
    <property type="component" value="Unassembled WGS sequence"/>
</dbReference>
<organism evidence="2 3">
    <name type="scientific">Meganyctiphanes norvegica</name>
    <name type="common">Northern krill</name>
    <name type="synonym">Thysanopoda norvegica</name>
    <dbReference type="NCBI Taxonomy" id="48144"/>
    <lineage>
        <taxon>Eukaryota</taxon>
        <taxon>Metazoa</taxon>
        <taxon>Ecdysozoa</taxon>
        <taxon>Arthropoda</taxon>
        <taxon>Crustacea</taxon>
        <taxon>Multicrustacea</taxon>
        <taxon>Malacostraca</taxon>
        <taxon>Eumalacostraca</taxon>
        <taxon>Eucarida</taxon>
        <taxon>Euphausiacea</taxon>
        <taxon>Euphausiidae</taxon>
        <taxon>Meganyctiphanes</taxon>
    </lineage>
</organism>
<evidence type="ECO:0000256" key="1">
    <source>
        <dbReference type="SAM" id="Phobius"/>
    </source>
</evidence>
<dbReference type="AlphaFoldDB" id="A0AAV2QZZ4"/>
<name>A0AAV2QZZ4_MEGNR</name>
<gene>
    <name evidence="2" type="ORF">MNOR_LOCUS19007</name>
</gene>
<comment type="caution">
    <text evidence="2">The sequence shown here is derived from an EMBL/GenBank/DDBJ whole genome shotgun (WGS) entry which is preliminary data.</text>
</comment>
<keyword evidence="1" id="KW-1133">Transmembrane helix</keyword>
<sequence>MYDSRITFCSSRSILVSSEIPITADTSTNVPLYPINSFSIFPSLSFQFSSLFTIPFINAVSVCSLASYMVFAFSTYVAAELDILPSLSTSFCAAVSSSLRDMLVNKGFLLLD</sequence>
<dbReference type="EMBL" id="CAXKWB010013884">
    <property type="protein sequence ID" value="CAL4108936.1"/>
    <property type="molecule type" value="Genomic_DNA"/>
</dbReference>
<reference evidence="2 3" key="1">
    <citation type="submission" date="2024-05" db="EMBL/GenBank/DDBJ databases">
        <authorList>
            <person name="Wallberg A."/>
        </authorList>
    </citation>
    <scope>NUCLEOTIDE SEQUENCE [LARGE SCALE GENOMIC DNA]</scope>
</reference>
<evidence type="ECO:0000313" key="2">
    <source>
        <dbReference type="EMBL" id="CAL4108936.1"/>
    </source>
</evidence>